<keyword evidence="2" id="KW-1185">Reference proteome</keyword>
<proteinExistence type="predicted"/>
<dbReference type="RefSeq" id="WP_170012826.1">
    <property type="nucleotide sequence ID" value="NZ_JABCRE010000003.1"/>
</dbReference>
<evidence type="ECO:0008006" key="3">
    <source>
        <dbReference type="Google" id="ProtNLM"/>
    </source>
</evidence>
<evidence type="ECO:0000313" key="2">
    <source>
        <dbReference type="Proteomes" id="UP000561181"/>
    </source>
</evidence>
<gene>
    <name evidence="1" type="ORF">HKD42_09600</name>
</gene>
<accession>A0A848QNQ6</accession>
<dbReference type="Proteomes" id="UP000561181">
    <property type="component" value="Unassembled WGS sequence"/>
</dbReference>
<comment type="caution">
    <text evidence="1">The sequence shown here is derived from an EMBL/GenBank/DDBJ whole genome shotgun (WGS) entry which is preliminary data.</text>
</comment>
<dbReference type="EMBL" id="JABCRE010000003">
    <property type="protein sequence ID" value="NMW32313.1"/>
    <property type="molecule type" value="Genomic_DNA"/>
</dbReference>
<evidence type="ECO:0000313" key="1">
    <source>
        <dbReference type="EMBL" id="NMW32313.1"/>
    </source>
</evidence>
<protein>
    <recommendedName>
        <fullName evidence="3">Lipoprotein</fullName>
    </recommendedName>
</protein>
<dbReference type="AlphaFoldDB" id="A0A848QNQ6"/>
<dbReference type="PROSITE" id="PS51257">
    <property type="entry name" value="PROKAR_LIPOPROTEIN"/>
    <property type="match status" value="1"/>
</dbReference>
<sequence length="163" mass="18390">MKNLYRGIIFTALVLTGCDTRTPVMSEEDIALVKEIYPTINDACVERARYEGASAINVSVDICFPMQSARPWTGLWVNEFEGSRFCPSPRSDCDQPEFGEGIWLSFAEGERPEAAHPYGDGTIYKVQFLGRRTKEPDSFGHYGYFAHEIVVDELISMETYTVP</sequence>
<name>A0A848QNQ6_9SPHN</name>
<organism evidence="1 2">
    <name type="scientific">Pontixanthobacter rizhaonensis</name>
    <dbReference type="NCBI Taxonomy" id="2730337"/>
    <lineage>
        <taxon>Bacteria</taxon>
        <taxon>Pseudomonadati</taxon>
        <taxon>Pseudomonadota</taxon>
        <taxon>Alphaproteobacteria</taxon>
        <taxon>Sphingomonadales</taxon>
        <taxon>Erythrobacteraceae</taxon>
        <taxon>Pontixanthobacter</taxon>
    </lineage>
</organism>
<reference evidence="1 2" key="1">
    <citation type="submission" date="2020-04" db="EMBL/GenBank/DDBJ databases">
        <authorList>
            <person name="Liu A."/>
        </authorList>
    </citation>
    <scope>NUCLEOTIDE SEQUENCE [LARGE SCALE GENOMIC DNA]</scope>
    <source>
        <strain evidence="1 2">RZ02</strain>
    </source>
</reference>